<feature type="region of interest" description="Disordered" evidence="1">
    <location>
        <begin position="228"/>
        <end position="247"/>
    </location>
</feature>
<comment type="caution">
    <text evidence="2">The sequence shown here is derived from an EMBL/GenBank/DDBJ whole genome shotgun (WGS) entry which is preliminary data.</text>
</comment>
<dbReference type="Proteomes" id="UP000293823">
    <property type="component" value="Unassembled WGS sequence"/>
</dbReference>
<name>A0A4Q4RRQ3_9PLEO</name>
<evidence type="ECO:0000313" key="3">
    <source>
        <dbReference type="Proteomes" id="UP000293823"/>
    </source>
</evidence>
<evidence type="ECO:0000313" key="2">
    <source>
        <dbReference type="EMBL" id="RYO59711.1"/>
    </source>
</evidence>
<protein>
    <submittedName>
        <fullName evidence="2">Uncharacterized protein</fullName>
    </submittedName>
</protein>
<sequence>MSDPDPSRLYHKQYEEARKLFDSDIVNCIAGAKKNLLDPTLPPFYIIRNCILVAGAVNEWNIADDWLRWAEQAFKKSHDLATRQQDNKSLEALASLREELDEMKEFKMEYLTGMTKEERDMLYAELDEMDAAEELEAVAEAEKMTEVAAEYLEDSESVDGAGNRTDVAMEPLEDLQAVVKTENRIEVAAEYLCLPFGPQASPCITPPATLPLVQSLVARRAHNLKEVHTTPSNSSCSSLTPTFVLAS</sequence>
<gene>
    <name evidence="2" type="ORF">AA0113_g7595</name>
</gene>
<feature type="compositionally biased region" description="Polar residues" evidence="1">
    <location>
        <begin position="229"/>
        <end position="241"/>
    </location>
</feature>
<dbReference type="OrthoDB" id="3695605at2759"/>
<dbReference type="AlphaFoldDB" id="A0A4Q4RRQ3"/>
<reference evidence="3" key="1">
    <citation type="journal article" date="2019" name="bioRxiv">
        <title>Genomics, evolutionary history and diagnostics of the Alternaria alternata species group including apple and Asian pear pathotypes.</title>
        <authorList>
            <person name="Armitage A.D."/>
            <person name="Cockerton H.M."/>
            <person name="Sreenivasaprasad S."/>
            <person name="Woodhall J.W."/>
            <person name="Lane C.R."/>
            <person name="Harrison R.J."/>
            <person name="Clarkson J.P."/>
        </authorList>
    </citation>
    <scope>NUCLEOTIDE SEQUENCE [LARGE SCALE GENOMIC DNA]</scope>
    <source>
        <strain evidence="3">RGR 97.0016</strain>
    </source>
</reference>
<keyword evidence="3" id="KW-1185">Reference proteome</keyword>
<organism evidence="2 3">
    <name type="scientific">Alternaria arborescens</name>
    <dbReference type="NCBI Taxonomy" id="156630"/>
    <lineage>
        <taxon>Eukaryota</taxon>
        <taxon>Fungi</taxon>
        <taxon>Dikarya</taxon>
        <taxon>Ascomycota</taxon>
        <taxon>Pezizomycotina</taxon>
        <taxon>Dothideomycetes</taxon>
        <taxon>Pleosporomycetidae</taxon>
        <taxon>Pleosporales</taxon>
        <taxon>Pleosporineae</taxon>
        <taxon>Pleosporaceae</taxon>
        <taxon>Alternaria</taxon>
        <taxon>Alternaria sect. Alternaria</taxon>
    </lineage>
</organism>
<accession>A0A4Q4RRQ3</accession>
<proteinExistence type="predicted"/>
<dbReference type="EMBL" id="PEJP01000029">
    <property type="protein sequence ID" value="RYO59711.1"/>
    <property type="molecule type" value="Genomic_DNA"/>
</dbReference>
<evidence type="ECO:0000256" key="1">
    <source>
        <dbReference type="SAM" id="MobiDB-lite"/>
    </source>
</evidence>